<dbReference type="PANTHER" id="PTHR43180:SF33">
    <property type="entry name" value="15-HYDROXYPROSTAGLANDIN DEHYDROGENASE [NAD(+)]-LIKE"/>
    <property type="match status" value="1"/>
</dbReference>
<dbReference type="PANTHER" id="PTHR43180">
    <property type="entry name" value="3-OXOACYL-(ACYL-CARRIER-PROTEIN) REDUCTASE (AFU_ORTHOLOGUE AFUA_6G11210)"/>
    <property type="match status" value="1"/>
</dbReference>
<accession>A0A1V8TQU8</accession>
<organism evidence="4 5">
    <name type="scientific">Cryoendolithus antarcticus</name>
    <dbReference type="NCBI Taxonomy" id="1507870"/>
    <lineage>
        <taxon>Eukaryota</taxon>
        <taxon>Fungi</taxon>
        <taxon>Dikarya</taxon>
        <taxon>Ascomycota</taxon>
        <taxon>Pezizomycotina</taxon>
        <taxon>Dothideomycetes</taxon>
        <taxon>Dothideomycetidae</taxon>
        <taxon>Cladosporiales</taxon>
        <taxon>Cladosporiaceae</taxon>
        <taxon>Cryoendolithus</taxon>
    </lineage>
</organism>
<evidence type="ECO:0008006" key="6">
    <source>
        <dbReference type="Google" id="ProtNLM"/>
    </source>
</evidence>
<dbReference type="OrthoDB" id="5371740at2759"/>
<dbReference type="InterPro" id="IPR020904">
    <property type="entry name" value="Sc_DH/Rdtase_CS"/>
</dbReference>
<evidence type="ECO:0000256" key="3">
    <source>
        <dbReference type="ARBA" id="ARBA00023002"/>
    </source>
</evidence>
<dbReference type="AlphaFoldDB" id="A0A1V8TQU8"/>
<evidence type="ECO:0000313" key="5">
    <source>
        <dbReference type="Proteomes" id="UP000192596"/>
    </source>
</evidence>
<comment type="similarity">
    <text evidence="1">Belongs to the short-chain dehydrogenases/reductases (SDR) family.</text>
</comment>
<name>A0A1V8TQU8_9PEZI</name>
<evidence type="ECO:0000256" key="1">
    <source>
        <dbReference type="ARBA" id="ARBA00006484"/>
    </source>
</evidence>
<dbReference type="STRING" id="1507870.A0A1V8TQU8"/>
<dbReference type="EMBL" id="NAJO01000003">
    <property type="protein sequence ID" value="OQO13638.1"/>
    <property type="molecule type" value="Genomic_DNA"/>
</dbReference>
<dbReference type="Gene3D" id="3.40.50.720">
    <property type="entry name" value="NAD(P)-binding Rossmann-like Domain"/>
    <property type="match status" value="1"/>
</dbReference>
<protein>
    <recommendedName>
        <fullName evidence="6">NAD(P)-binding protein</fullName>
    </recommendedName>
</protein>
<keyword evidence="5" id="KW-1185">Reference proteome</keyword>
<proteinExistence type="inferred from homology"/>
<keyword evidence="2" id="KW-0521">NADP</keyword>
<sequence length="312" mass="32766">MDNLSPPIDFSRPIDHAVFKNRVALITGGASGIGEGVARALASHGALVAIVDFNASLGEALAKELTAQGQKAKFFKCDVTDWSQQAQVFKDTVAWGDGRLNLVIPSAGLGATSLKAELEKVHHIDSPVEPNLRVLDVNLKGVYFTTSLALHYFWHLAASPAPQLCLIASLAGYTGLPMAADYCASKFGVRGLWKTLRVNGGSREMGGCQVNLIAPTYIRTPMTGDICDKLEAGGIKVGVVGDVVAAVLRAVGDERVDGRAICACAGGEGGEGSRNFDLEDDLEHGDGALRLRAATEKDGPLGAITGVSRNQK</sequence>
<reference evidence="5" key="1">
    <citation type="submission" date="2017-03" db="EMBL/GenBank/DDBJ databases">
        <title>Genomes of endolithic fungi from Antarctica.</title>
        <authorList>
            <person name="Coleine C."/>
            <person name="Masonjones S."/>
            <person name="Stajich J.E."/>
        </authorList>
    </citation>
    <scope>NUCLEOTIDE SEQUENCE [LARGE SCALE GENOMIC DNA]</scope>
    <source>
        <strain evidence="5">CCFEE 5527</strain>
    </source>
</reference>
<dbReference type="GO" id="GO:0016491">
    <property type="term" value="F:oxidoreductase activity"/>
    <property type="evidence" value="ECO:0007669"/>
    <property type="project" value="UniProtKB-KW"/>
</dbReference>
<evidence type="ECO:0000313" key="4">
    <source>
        <dbReference type="EMBL" id="OQO13638.1"/>
    </source>
</evidence>
<evidence type="ECO:0000256" key="2">
    <source>
        <dbReference type="ARBA" id="ARBA00022857"/>
    </source>
</evidence>
<dbReference type="InParanoid" id="A0A1V8TQU8"/>
<dbReference type="PROSITE" id="PS00061">
    <property type="entry name" value="ADH_SHORT"/>
    <property type="match status" value="1"/>
</dbReference>
<dbReference type="InterPro" id="IPR036291">
    <property type="entry name" value="NAD(P)-bd_dom_sf"/>
</dbReference>
<keyword evidence="3" id="KW-0560">Oxidoreductase</keyword>
<dbReference type="InterPro" id="IPR002347">
    <property type="entry name" value="SDR_fam"/>
</dbReference>
<gene>
    <name evidence="4" type="ORF">B0A48_01867</name>
</gene>
<comment type="caution">
    <text evidence="4">The sequence shown here is derived from an EMBL/GenBank/DDBJ whole genome shotgun (WGS) entry which is preliminary data.</text>
</comment>
<dbReference type="Pfam" id="PF00106">
    <property type="entry name" value="adh_short"/>
    <property type="match status" value="1"/>
</dbReference>
<dbReference type="SUPFAM" id="SSF51735">
    <property type="entry name" value="NAD(P)-binding Rossmann-fold domains"/>
    <property type="match status" value="1"/>
</dbReference>
<dbReference type="PRINTS" id="PR00081">
    <property type="entry name" value="GDHRDH"/>
</dbReference>
<dbReference type="Proteomes" id="UP000192596">
    <property type="component" value="Unassembled WGS sequence"/>
</dbReference>